<dbReference type="Pfam" id="PF19081">
    <property type="entry name" value="Ig_7"/>
    <property type="match status" value="1"/>
</dbReference>
<dbReference type="EMBL" id="SSMC01000002">
    <property type="protein sequence ID" value="THD67802.1"/>
    <property type="molecule type" value="Genomic_DNA"/>
</dbReference>
<dbReference type="PROSITE" id="PS50835">
    <property type="entry name" value="IG_LIKE"/>
    <property type="match status" value="1"/>
</dbReference>
<dbReference type="Gene3D" id="2.60.40.10">
    <property type="entry name" value="Immunoglobulins"/>
    <property type="match status" value="1"/>
</dbReference>
<reference evidence="3 4" key="1">
    <citation type="submission" date="2019-04" db="EMBL/GenBank/DDBJ databases">
        <title>Draft genome sequence of Robertkochia marina CC-AMO-30D.</title>
        <authorList>
            <person name="Hameed A."/>
            <person name="Lin S.-Y."/>
            <person name="Shahina M."/>
            <person name="Lai W.-A."/>
            <person name="Young C.-C."/>
        </authorList>
    </citation>
    <scope>NUCLEOTIDE SEQUENCE [LARGE SCALE GENOMIC DNA]</scope>
    <source>
        <strain evidence="3 4">CC-AMO-30D</strain>
    </source>
</reference>
<name>A0A4S3M081_9FLAO</name>
<dbReference type="InterPro" id="IPR026341">
    <property type="entry name" value="T9SS_type_B"/>
</dbReference>
<sequence length="715" mass="79108">MKKHYFALIVLFLAAVNGYSQTLNQPVLNFSHACISDSFRNFEVAFSFSEKSFSSGNTFYIELSDEQGDFSQAEVLATLSDKNTSFEFTHSLEFATTMAGSGYRIRIRSTVPALTSEPSKPFDAYYVPSEYLVLNNYETSSFCGSEPVLLELDKDVANRYIWFKDGAYYTETELPYLEVNTAGNYYAEPFYGACSGSVVSNIVSVEALDAMQVVLAIPSEIVACSGQEIMLKAENDQPGYTYQWFRNGQPVSAIQTSASDYSFSASGSTLGTYFLEVTNEFGCTITSDPVMISGNEIQVSTIAPLKSVLIGEAIAELKITTNRNDLEISWFKNGAEVAKDINLTQFAAIDEGQYHAVLKDVNGCAMEVYSPTFQVFEPVNFSAEIDFDGSYMACDNTAAILSLNQLTGSLSNGDEISIGEDLYANFDFSWLKEGVATGITGPVIQLDHYTAGGVYTLEVNYKGESYFSVAKEAYIGLEKPNLYLEEVLTCSAPAMLRVDEYQDVIYNWYRDNELVHSGMDAVYSAQAEGVYRVEMEYMGCLSVSEPVEVVPEALNTIEIYPGERIFLVPDKELEVVASGADSYTWLNAEGDILSQEAALHISEDGIYHLRAESGGCVIEKTVEVNYDYVSAIPNVVTPNNDAINDRWVLPGKFLEDPDLEVIICDSYGQPVLRTKSYDNSWPQSMDQIPAQDSNYYYILNKGGKSVQKGVITLLR</sequence>
<dbReference type="InterPro" id="IPR044023">
    <property type="entry name" value="Ig_7"/>
</dbReference>
<dbReference type="OrthoDB" id="678019at2"/>
<gene>
    <name evidence="3" type="ORF">E7Z59_09130</name>
</gene>
<dbReference type="AlphaFoldDB" id="A0A4S3M081"/>
<feature type="chain" id="PRO_5020252582" evidence="1">
    <location>
        <begin position="23"/>
        <end position="715"/>
    </location>
</feature>
<feature type="signal peptide" evidence="1">
    <location>
        <begin position="1"/>
        <end position="22"/>
    </location>
</feature>
<dbReference type="InterPro" id="IPR036179">
    <property type="entry name" value="Ig-like_dom_sf"/>
</dbReference>
<dbReference type="Pfam" id="PF13585">
    <property type="entry name" value="CHU_C"/>
    <property type="match status" value="1"/>
</dbReference>
<dbReference type="RefSeq" id="WP_136336007.1">
    <property type="nucleotide sequence ID" value="NZ_QXMP01000014.1"/>
</dbReference>
<proteinExistence type="predicted"/>
<keyword evidence="1" id="KW-0732">Signal</keyword>
<evidence type="ECO:0000313" key="4">
    <source>
        <dbReference type="Proteomes" id="UP000305939"/>
    </source>
</evidence>
<feature type="domain" description="Ig-like" evidence="2">
    <location>
        <begin position="222"/>
        <end position="293"/>
    </location>
</feature>
<dbReference type="SUPFAM" id="SSF48726">
    <property type="entry name" value="Immunoglobulin"/>
    <property type="match status" value="1"/>
</dbReference>
<organism evidence="3 4">
    <name type="scientific">Robertkochia marina</name>
    <dbReference type="NCBI Taxonomy" id="1227945"/>
    <lineage>
        <taxon>Bacteria</taxon>
        <taxon>Pseudomonadati</taxon>
        <taxon>Bacteroidota</taxon>
        <taxon>Flavobacteriia</taxon>
        <taxon>Flavobacteriales</taxon>
        <taxon>Flavobacteriaceae</taxon>
        <taxon>Robertkochia</taxon>
    </lineage>
</organism>
<evidence type="ECO:0000259" key="2">
    <source>
        <dbReference type="PROSITE" id="PS50835"/>
    </source>
</evidence>
<accession>A0A4S3M081</accession>
<dbReference type="NCBIfam" id="TIGR04131">
    <property type="entry name" value="Bac_Flav_CTERM"/>
    <property type="match status" value="1"/>
</dbReference>
<dbReference type="Proteomes" id="UP000305939">
    <property type="component" value="Unassembled WGS sequence"/>
</dbReference>
<dbReference type="InterPro" id="IPR013783">
    <property type="entry name" value="Ig-like_fold"/>
</dbReference>
<evidence type="ECO:0000313" key="3">
    <source>
        <dbReference type="EMBL" id="THD67802.1"/>
    </source>
</evidence>
<evidence type="ECO:0000256" key="1">
    <source>
        <dbReference type="SAM" id="SignalP"/>
    </source>
</evidence>
<keyword evidence="4" id="KW-1185">Reference proteome</keyword>
<dbReference type="InterPro" id="IPR007110">
    <property type="entry name" value="Ig-like_dom"/>
</dbReference>
<comment type="caution">
    <text evidence="3">The sequence shown here is derived from an EMBL/GenBank/DDBJ whole genome shotgun (WGS) entry which is preliminary data.</text>
</comment>
<protein>
    <submittedName>
        <fullName evidence="3">T9SS type B sorting domain-containing protein</fullName>
    </submittedName>
</protein>